<dbReference type="EMBL" id="QKRW01000041">
    <property type="protein sequence ID" value="RAL60334.1"/>
    <property type="molecule type" value="Genomic_DNA"/>
</dbReference>
<sequence>MSSNNEDTPTTPVVSHTDLPMYQEFAQVSAGQDLPRNPSAMPTPATVQPGAPATYYANGQTRPVVQMDIEPARPYGYGEASPADPSSNANVATRHNWDCVYDRVHNAWYYAHAESPTVTTWVNPYARLQAPVVGNDNYVNQVAAALTSSAGTNTLARAGG</sequence>
<gene>
    <name evidence="1" type="ORF">DID88_000110</name>
</gene>
<proteinExistence type="predicted"/>
<evidence type="ECO:0000313" key="1">
    <source>
        <dbReference type="EMBL" id="RAL60334.1"/>
    </source>
</evidence>
<reference evidence="1 2" key="1">
    <citation type="submission" date="2018-06" db="EMBL/GenBank/DDBJ databases">
        <title>Genome Sequence of the Brown Rot Fungal Pathogen Monilinia fructigena.</title>
        <authorList>
            <person name="Landi L."/>
            <person name="De Miccolis Angelini R.M."/>
            <person name="Pollastro S."/>
            <person name="Abate D."/>
            <person name="Faretra F."/>
            <person name="Romanazzi G."/>
        </authorList>
    </citation>
    <scope>NUCLEOTIDE SEQUENCE [LARGE SCALE GENOMIC DNA]</scope>
    <source>
        <strain evidence="1 2">Mfrg269</strain>
    </source>
</reference>
<accession>A0A395IKF0</accession>
<protein>
    <recommendedName>
        <fullName evidence="3">WW domain-containing protein</fullName>
    </recommendedName>
</protein>
<organism evidence="1 2">
    <name type="scientific">Monilinia fructigena</name>
    <dbReference type="NCBI Taxonomy" id="38457"/>
    <lineage>
        <taxon>Eukaryota</taxon>
        <taxon>Fungi</taxon>
        <taxon>Dikarya</taxon>
        <taxon>Ascomycota</taxon>
        <taxon>Pezizomycotina</taxon>
        <taxon>Leotiomycetes</taxon>
        <taxon>Helotiales</taxon>
        <taxon>Sclerotiniaceae</taxon>
        <taxon>Monilinia</taxon>
    </lineage>
</organism>
<dbReference type="Proteomes" id="UP000249056">
    <property type="component" value="Unassembled WGS sequence"/>
</dbReference>
<keyword evidence="2" id="KW-1185">Reference proteome</keyword>
<evidence type="ECO:0008006" key="3">
    <source>
        <dbReference type="Google" id="ProtNLM"/>
    </source>
</evidence>
<dbReference type="AlphaFoldDB" id="A0A395IKF0"/>
<comment type="caution">
    <text evidence="1">The sequence shown here is derived from an EMBL/GenBank/DDBJ whole genome shotgun (WGS) entry which is preliminary data.</text>
</comment>
<name>A0A395IKF0_9HELO</name>
<evidence type="ECO:0000313" key="2">
    <source>
        <dbReference type="Proteomes" id="UP000249056"/>
    </source>
</evidence>
<dbReference type="OrthoDB" id="10343025at2759"/>